<dbReference type="GO" id="GO:0016491">
    <property type="term" value="F:oxidoreductase activity"/>
    <property type="evidence" value="ECO:0007669"/>
    <property type="project" value="UniProtKB-KW"/>
</dbReference>
<comment type="caution">
    <text evidence="6">The sequence shown here is derived from an EMBL/GenBank/DDBJ whole genome shotgun (WGS) entry which is preliminary data.</text>
</comment>
<dbReference type="PRINTS" id="PR00081">
    <property type="entry name" value="GDHRDH"/>
</dbReference>
<comment type="similarity">
    <text evidence="1 3">Belongs to the short-chain dehydrogenases/reductases (SDR) family.</text>
</comment>
<evidence type="ECO:0000256" key="1">
    <source>
        <dbReference type="ARBA" id="ARBA00006484"/>
    </source>
</evidence>
<dbReference type="InterPro" id="IPR036291">
    <property type="entry name" value="NAD(P)-bd_dom_sf"/>
</dbReference>
<dbReference type="InterPro" id="IPR057326">
    <property type="entry name" value="KR_dom"/>
</dbReference>
<protein>
    <submittedName>
        <fullName evidence="6">Short-subunit dehydrogenase</fullName>
    </submittedName>
</protein>
<dbReference type="PANTHER" id="PTHR24320">
    <property type="entry name" value="RETINOL DEHYDROGENASE"/>
    <property type="match status" value="1"/>
</dbReference>
<dbReference type="RefSeq" id="WP_106243147.1">
    <property type="nucleotide sequence ID" value="NZ_PVZC01000002.1"/>
</dbReference>
<evidence type="ECO:0000259" key="5">
    <source>
        <dbReference type="SMART" id="SM00822"/>
    </source>
</evidence>
<dbReference type="PRINTS" id="PR00080">
    <property type="entry name" value="SDRFAMILY"/>
</dbReference>
<dbReference type="PANTHER" id="PTHR24320:SF148">
    <property type="entry name" value="NAD(P)-BINDING ROSSMANN-FOLD SUPERFAMILY PROTEIN"/>
    <property type="match status" value="1"/>
</dbReference>
<sequence length="307" mass="31934">MSGRNGWSAADIPPQHGRLALVTGAAGGIGLETALGLARAGATVLLAGRKPEALDRAAAGIARRAPGADLEHLVLDLADLSSVERAAEQVLTAGRPLDLLVNNAGVMAVPERRTTADGFELTFGTNHLGHFALTGRLLPALLKAEAARVVTVSAMASRWRSAALADVNSEGGYRPMRAYALSKFANVVFTEELDRRAAGTDLHAMAAHPGTSDTGIQRHGSSLVRWLTRTALEPVLGHSPERAALPSLYAATDPTVPGGAFIGPGGAGESRGAPTRVPLPRGADDPETGRALWELSERLTGVGYSWD</sequence>
<evidence type="ECO:0000256" key="2">
    <source>
        <dbReference type="ARBA" id="ARBA00023002"/>
    </source>
</evidence>
<gene>
    <name evidence="6" type="ORF">CLV72_102544</name>
</gene>
<dbReference type="Gene3D" id="3.40.50.720">
    <property type="entry name" value="NAD(P)-binding Rossmann-like Domain"/>
    <property type="match status" value="1"/>
</dbReference>
<dbReference type="SMART" id="SM00822">
    <property type="entry name" value="PKS_KR"/>
    <property type="match status" value="1"/>
</dbReference>
<accession>A0A2T0QAS7</accession>
<evidence type="ECO:0000256" key="3">
    <source>
        <dbReference type="RuleBase" id="RU000363"/>
    </source>
</evidence>
<feature type="domain" description="Ketoreductase" evidence="5">
    <location>
        <begin position="18"/>
        <end position="162"/>
    </location>
</feature>
<evidence type="ECO:0000313" key="7">
    <source>
        <dbReference type="Proteomes" id="UP000237846"/>
    </source>
</evidence>
<dbReference type="InterPro" id="IPR002347">
    <property type="entry name" value="SDR_fam"/>
</dbReference>
<dbReference type="AlphaFoldDB" id="A0A2T0QAS7"/>
<dbReference type="OrthoDB" id="4577644at2"/>
<organism evidence="6 7">
    <name type="scientific">Allonocardiopsis opalescens</name>
    <dbReference type="NCBI Taxonomy" id="1144618"/>
    <lineage>
        <taxon>Bacteria</taxon>
        <taxon>Bacillati</taxon>
        <taxon>Actinomycetota</taxon>
        <taxon>Actinomycetes</taxon>
        <taxon>Streptosporangiales</taxon>
        <taxon>Allonocardiopsis</taxon>
    </lineage>
</organism>
<feature type="region of interest" description="Disordered" evidence="4">
    <location>
        <begin position="263"/>
        <end position="287"/>
    </location>
</feature>
<keyword evidence="7" id="KW-1185">Reference proteome</keyword>
<dbReference type="NCBIfam" id="NF004846">
    <property type="entry name" value="PRK06197.1"/>
    <property type="match status" value="1"/>
</dbReference>
<dbReference type="SUPFAM" id="SSF51735">
    <property type="entry name" value="NAD(P)-binding Rossmann-fold domains"/>
    <property type="match status" value="1"/>
</dbReference>
<keyword evidence="2" id="KW-0560">Oxidoreductase</keyword>
<reference evidence="6 7" key="1">
    <citation type="submission" date="2018-03" db="EMBL/GenBank/DDBJ databases">
        <title>Genomic Encyclopedia of Archaeal and Bacterial Type Strains, Phase II (KMG-II): from individual species to whole genera.</title>
        <authorList>
            <person name="Goeker M."/>
        </authorList>
    </citation>
    <scope>NUCLEOTIDE SEQUENCE [LARGE SCALE GENOMIC DNA]</scope>
    <source>
        <strain evidence="6 7">DSM 45601</strain>
    </source>
</reference>
<name>A0A2T0QAS7_9ACTN</name>
<evidence type="ECO:0000313" key="6">
    <source>
        <dbReference type="EMBL" id="PRY00912.1"/>
    </source>
</evidence>
<dbReference type="Proteomes" id="UP000237846">
    <property type="component" value="Unassembled WGS sequence"/>
</dbReference>
<dbReference type="Pfam" id="PF00106">
    <property type="entry name" value="adh_short"/>
    <property type="match status" value="1"/>
</dbReference>
<dbReference type="EMBL" id="PVZC01000002">
    <property type="protein sequence ID" value="PRY00912.1"/>
    <property type="molecule type" value="Genomic_DNA"/>
</dbReference>
<evidence type="ECO:0000256" key="4">
    <source>
        <dbReference type="SAM" id="MobiDB-lite"/>
    </source>
</evidence>
<proteinExistence type="inferred from homology"/>